<comment type="caution">
    <text evidence="11">The sequence shown here is derived from an EMBL/GenBank/DDBJ whole genome shotgun (WGS) entry which is preliminary data.</text>
</comment>
<dbReference type="SMART" id="SM00014">
    <property type="entry name" value="acidPPc"/>
    <property type="match status" value="1"/>
</dbReference>
<comment type="subcellular location">
    <subcellularLocation>
        <location evidence="1">Endoplasmic reticulum membrane</location>
        <topology evidence="1">Multi-pass membrane protein</topology>
    </subcellularLocation>
</comment>
<dbReference type="PANTHER" id="PTHR14969">
    <property type="entry name" value="SPHINGOSINE-1-PHOSPHATE PHOSPHOHYDROLASE"/>
    <property type="match status" value="1"/>
</dbReference>
<keyword evidence="4" id="KW-0256">Endoplasmic reticulum</keyword>
<dbReference type="STRING" id="158441.A0A226EP55"/>
<name>A0A226EP55_FOLCA</name>
<dbReference type="OrthoDB" id="301434at2759"/>
<comment type="similarity">
    <text evidence="7">Belongs to the type 2 lipid phosphate phosphatase family.</text>
</comment>
<dbReference type="EMBL" id="LNIX01000002">
    <property type="protein sequence ID" value="OXA59413.1"/>
    <property type="molecule type" value="Genomic_DNA"/>
</dbReference>
<protein>
    <submittedName>
        <fullName evidence="11">Sphingosine-1-phosphate phosphatase 1</fullName>
    </submittedName>
</protein>
<evidence type="ECO:0000256" key="1">
    <source>
        <dbReference type="ARBA" id="ARBA00004477"/>
    </source>
</evidence>
<evidence type="ECO:0000256" key="7">
    <source>
        <dbReference type="ARBA" id="ARBA00038324"/>
    </source>
</evidence>
<keyword evidence="12" id="KW-1185">Reference proteome</keyword>
<dbReference type="SUPFAM" id="SSF48317">
    <property type="entry name" value="Acid phosphatase/Vanadium-dependent haloperoxidase"/>
    <property type="match status" value="1"/>
</dbReference>
<keyword evidence="5 9" id="KW-1133">Transmembrane helix</keyword>
<evidence type="ECO:0000256" key="6">
    <source>
        <dbReference type="ARBA" id="ARBA00023136"/>
    </source>
</evidence>
<keyword evidence="2 9" id="KW-0812">Transmembrane</keyword>
<dbReference type="InterPro" id="IPR036938">
    <property type="entry name" value="PAP2/HPO_sf"/>
</dbReference>
<sequence>MGGVSYLEYLNDPRLVARFQRYFGVNAPTSSPDKSSSSSSELSNHQTSSQRVLRSSVRKISSGSNSDGTSSKRSLKSADCDFEWDLSSNGQKSATLTTLPSVPSTSTSNVKNRGNANSHARNESSGSSGISSGVDEDEDQSTLSSKFNFDEVVTNKFWYYLFKFGTQLGDEVFYSCWFSFWFWNIDGAVGRRVVMMWGILMYIGQGLKDIIRWPRPMCPPVVRLEKKWEMEYGLPSTHAVVGAAVPFATIIFTSSRYQYPIELGVIGAVLWCTIVCMSRLYLGMHSVLDILAGLSLVITMFVPAIPLVDWLDSLILQNEFGGLGLFLMGVFLCFCTPGGDRWSPARSDTFVILGSCVGLIAGQWLNFQLSIIRGPPLDPPYQILWPSYSMLGLSLLRLIIGLCIIVASRAIMKSTLYTFFYKLLKITKRNDLNNASKPEIFAELSSKYLTYVFIGLHVTFVAPSVFRLMGIQRPTFHTEI</sequence>
<dbReference type="Pfam" id="PF01569">
    <property type="entry name" value="PAP2"/>
    <property type="match status" value="1"/>
</dbReference>
<evidence type="ECO:0000256" key="3">
    <source>
        <dbReference type="ARBA" id="ARBA00022801"/>
    </source>
</evidence>
<dbReference type="CDD" id="cd03388">
    <property type="entry name" value="PAP2_SPPase1"/>
    <property type="match status" value="1"/>
</dbReference>
<feature type="transmembrane region" description="Helical" evidence="9">
    <location>
        <begin position="320"/>
        <end position="338"/>
    </location>
</feature>
<dbReference type="Gene3D" id="1.20.144.10">
    <property type="entry name" value="Phosphatidic acid phosphatase type 2/haloperoxidase"/>
    <property type="match status" value="1"/>
</dbReference>
<dbReference type="GO" id="GO:0042392">
    <property type="term" value="F:sphingosine-1-phosphate phosphatase activity"/>
    <property type="evidence" value="ECO:0007669"/>
    <property type="project" value="TreeGrafter"/>
</dbReference>
<evidence type="ECO:0000259" key="10">
    <source>
        <dbReference type="SMART" id="SM00014"/>
    </source>
</evidence>
<dbReference type="PANTHER" id="PTHR14969:SF28">
    <property type="entry name" value="DIHYDROSPHINGOSINE 1-PHOSPHATE PHOSPHATASE LCB3-RELATED"/>
    <property type="match status" value="1"/>
</dbReference>
<keyword evidence="6 9" id="KW-0472">Membrane</keyword>
<evidence type="ECO:0000256" key="8">
    <source>
        <dbReference type="SAM" id="MobiDB-lite"/>
    </source>
</evidence>
<feature type="transmembrane region" description="Helical" evidence="9">
    <location>
        <begin position="448"/>
        <end position="466"/>
    </location>
</feature>
<reference evidence="11 12" key="1">
    <citation type="submission" date="2015-12" db="EMBL/GenBank/DDBJ databases">
        <title>The genome of Folsomia candida.</title>
        <authorList>
            <person name="Faddeeva A."/>
            <person name="Derks M.F."/>
            <person name="Anvar Y."/>
            <person name="Smit S."/>
            <person name="Van Straalen N."/>
            <person name="Roelofs D."/>
        </authorList>
    </citation>
    <scope>NUCLEOTIDE SEQUENCE [LARGE SCALE GENOMIC DNA]</scope>
    <source>
        <strain evidence="11 12">VU population</strain>
        <tissue evidence="11">Whole body</tissue>
    </source>
</reference>
<feature type="compositionally biased region" description="Low complexity" evidence="8">
    <location>
        <begin position="30"/>
        <end position="49"/>
    </location>
</feature>
<feature type="transmembrane region" description="Helical" evidence="9">
    <location>
        <begin position="287"/>
        <end position="308"/>
    </location>
</feature>
<accession>A0A226EP55</accession>
<feature type="compositionally biased region" description="Low complexity" evidence="8">
    <location>
        <begin position="61"/>
        <end position="72"/>
    </location>
</feature>
<feature type="region of interest" description="Disordered" evidence="8">
    <location>
        <begin position="27"/>
        <end position="74"/>
    </location>
</feature>
<evidence type="ECO:0000313" key="11">
    <source>
        <dbReference type="EMBL" id="OXA59413.1"/>
    </source>
</evidence>
<dbReference type="AlphaFoldDB" id="A0A226EP55"/>
<feature type="compositionally biased region" description="Low complexity" evidence="8">
    <location>
        <begin position="94"/>
        <end position="108"/>
    </location>
</feature>
<proteinExistence type="inferred from homology"/>
<feature type="region of interest" description="Disordered" evidence="8">
    <location>
        <begin position="94"/>
        <end position="137"/>
    </location>
</feature>
<feature type="transmembrane region" description="Helical" evidence="9">
    <location>
        <begin position="350"/>
        <end position="367"/>
    </location>
</feature>
<evidence type="ECO:0000256" key="9">
    <source>
        <dbReference type="SAM" id="Phobius"/>
    </source>
</evidence>
<gene>
    <name evidence="11" type="ORF">Fcan01_04277</name>
</gene>
<dbReference type="GO" id="GO:0005789">
    <property type="term" value="C:endoplasmic reticulum membrane"/>
    <property type="evidence" value="ECO:0007669"/>
    <property type="project" value="UniProtKB-SubCell"/>
</dbReference>
<feature type="domain" description="Phosphatidic acid phosphatase type 2/haloperoxidase" evidence="10">
    <location>
        <begin position="191"/>
        <end position="305"/>
    </location>
</feature>
<dbReference type="GO" id="GO:0006670">
    <property type="term" value="P:sphingosine metabolic process"/>
    <property type="evidence" value="ECO:0007669"/>
    <property type="project" value="TreeGrafter"/>
</dbReference>
<keyword evidence="3" id="KW-0378">Hydrolase</keyword>
<evidence type="ECO:0000256" key="4">
    <source>
        <dbReference type="ARBA" id="ARBA00022824"/>
    </source>
</evidence>
<feature type="compositionally biased region" description="Low complexity" evidence="8">
    <location>
        <begin position="123"/>
        <end position="133"/>
    </location>
</feature>
<evidence type="ECO:0000256" key="2">
    <source>
        <dbReference type="ARBA" id="ARBA00022692"/>
    </source>
</evidence>
<evidence type="ECO:0000313" key="12">
    <source>
        <dbReference type="Proteomes" id="UP000198287"/>
    </source>
</evidence>
<feature type="compositionally biased region" description="Polar residues" evidence="8">
    <location>
        <begin position="109"/>
        <end position="119"/>
    </location>
</feature>
<dbReference type="Proteomes" id="UP000198287">
    <property type="component" value="Unassembled WGS sequence"/>
</dbReference>
<dbReference type="OMA" id="HYEYSHT"/>
<dbReference type="InterPro" id="IPR000326">
    <property type="entry name" value="PAP2/HPO"/>
</dbReference>
<evidence type="ECO:0000256" key="5">
    <source>
        <dbReference type="ARBA" id="ARBA00022989"/>
    </source>
</evidence>
<organism evidence="11 12">
    <name type="scientific">Folsomia candida</name>
    <name type="common">Springtail</name>
    <dbReference type="NCBI Taxonomy" id="158441"/>
    <lineage>
        <taxon>Eukaryota</taxon>
        <taxon>Metazoa</taxon>
        <taxon>Ecdysozoa</taxon>
        <taxon>Arthropoda</taxon>
        <taxon>Hexapoda</taxon>
        <taxon>Collembola</taxon>
        <taxon>Entomobryomorpha</taxon>
        <taxon>Isotomoidea</taxon>
        <taxon>Isotomidae</taxon>
        <taxon>Proisotominae</taxon>
        <taxon>Folsomia</taxon>
    </lineage>
</organism>
<feature type="transmembrane region" description="Helical" evidence="9">
    <location>
        <begin position="259"/>
        <end position="280"/>
    </location>
</feature>